<dbReference type="Pfam" id="PF00106">
    <property type="entry name" value="adh_short"/>
    <property type="match status" value="1"/>
</dbReference>
<dbReference type="InterPro" id="IPR002347">
    <property type="entry name" value="SDR_fam"/>
</dbReference>
<gene>
    <name evidence="1" type="ORF">GQX73_g4406</name>
</gene>
<name>A0A7C8IY84_9PEZI</name>
<proteinExistence type="predicted"/>
<dbReference type="InterPro" id="IPR036291">
    <property type="entry name" value="NAD(P)-bd_dom_sf"/>
</dbReference>
<dbReference type="PANTHER" id="PTHR45458">
    <property type="entry name" value="SHORT-CHAIN DEHYDROGENASE/REDUCTASE SDR"/>
    <property type="match status" value="1"/>
</dbReference>
<dbReference type="GO" id="GO:0016616">
    <property type="term" value="F:oxidoreductase activity, acting on the CH-OH group of donors, NAD or NADP as acceptor"/>
    <property type="evidence" value="ECO:0007669"/>
    <property type="project" value="TreeGrafter"/>
</dbReference>
<dbReference type="AlphaFoldDB" id="A0A7C8IY84"/>
<dbReference type="SUPFAM" id="SSF51735">
    <property type="entry name" value="NAD(P)-binding Rossmann-fold domains"/>
    <property type="match status" value="1"/>
</dbReference>
<reference evidence="1 2" key="1">
    <citation type="submission" date="2019-12" db="EMBL/GenBank/DDBJ databases">
        <title>Draft genome sequence of the ascomycete Xylaria multiplex DSM 110363.</title>
        <authorList>
            <person name="Buettner E."/>
            <person name="Kellner H."/>
        </authorList>
    </citation>
    <scope>NUCLEOTIDE SEQUENCE [LARGE SCALE GENOMIC DNA]</scope>
    <source>
        <strain evidence="1 2">DSM 110363</strain>
    </source>
</reference>
<dbReference type="InterPro" id="IPR052184">
    <property type="entry name" value="SDR_enzymes"/>
</dbReference>
<dbReference type="FunCoup" id="A0A7C8IY84">
    <property type="interactions" value="79"/>
</dbReference>
<dbReference type="Proteomes" id="UP000481858">
    <property type="component" value="Unassembled WGS sequence"/>
</dbReference>
<dbReference type="OrthoDB" id="5296at2759"/>
<sequence>MPSKMAGLNILVIGANRGIGLNILKSFVSRSCNVAGTIRPQTTKDPSFEDLKGTGAKILELDYLDENTIKKAAADYGDQPLDILVNVGGLPPSPKPWQEQTIEMMVEKFRVMAVGPFIAIKHFLPKLEAAKQPLIVNISSAFGSLSTNTFGTCMAYRTAKAALNQNSVTLAREWEKEGRNLTIVCMEPGFLSTRLTNFDGEDDMEICINGVMKVIEGITRDDTGAFFKWDGSKIPF</sequence>
<evidence type="ECO:0000313" key="2">
    <source>
        <dbReference type="Proteomes" id="UP000481858"/>
    </source>
</evidence>
<comment type="caution">
    <text evidence="1">The sequence shown here is derived from an EMBL/GenBank/DDBJ whole genome shotgun (WGS) entry which is preliminary data.</text>
</comment>
<protein>
    <recommendedName>
        <fullName evidence="3">NAD(P)-binding protein</fullName>
    </recommendedName>
</protein>
<dbReference type="PRINTS" id="PR00081">
    <property type="entry name" value="GDHRDH"/>
</dbReference>
<evidence type="ECO:0008006" key="3">
    <source>
        <dbReference type="Google" id="ProtNLM"/>
    </source>
</evidence>
<accession>A0A7C8IY84</accession>
<keyword evidence="2" id="KW-1185">Reference proteome</keyword>
<organism evidence="1 2">
    <name type="scientific">Xylaria multiplex</name>
    <dbReference type="NCBI Taxonomy" id="323545"/>
    <lineage>
        <taxon>Eukaryota</taxon>
        <taxon>Fungi</taxon>
        <taxon>Dikarya</taxon>
        <taxon>Ascomycota</taxon>
        <taxon>Pezizomycotina</taxon>
        <taxon>Sordariomycetes</taxon>
        <taxon>Xylariomycetidae</taxon>
        <taxon>Xylariales</taxon>
        <taxon>Xylariaceae</taxon>
        <taxon>Xylaria</taxon>
    </lineage>
</organism>
<dbReference type="InParanoid" id="A0A7C8IY84"/>
<dbReference type="PANTHER" id="PTHR45458:SF1">
    <property type="entry name" value="SHORT CHAIN DEHYDROGENASE"/>
    <property type="match status" value="1"/>
</dbReference>
<dbReference type="EMBL" id="WUBL01000040">
    <property type="protein sequence ID" value="KAF2969162.1"/>
    <property type="molecule type" value="Genomic_DNA"/>
</dbReference>
<dbReference type="Gene3D" id="3.40.50.720">
    <property type="entry name" value="NAD(P)-binding Rossmann-like Domain"/>
    <property type="match status" value="1"/>
</dbReference>
<evidence type="ECO:0000313" key="1">
    <source>
        <dbReference type="EMBL" id="KAF2969162.1"/>
    </source>
</evidence>